<dbReference type="KEGG" id="dgg:DGI_1750"/>
<dbReference type="AlphaFoldDB" id="T2GCF0"/>
<proteinExistence type="predicted"/>
<accession>T2GCF0</accession>
<organism evidence="1 2">
    <name type="scientific">Megalodesulfovibrio gigas (strain ATCC 19364 / DSM 1382 / NCIMB 9332 / VKM B-1759)</name>
    <name type="common">Desulfovibrio gigas</name>
    <dbReference type="NCBI Taxonomy" id="1121448"/>
    <lineage>
        <taxon>Bacteria</taxon>
        <taxon>Pseudomonadati</taxon>
        <taxon>Thermodesulfobacteriota</taxon>
        <taxon>Desulfovibrionia</taxon>
        <taxon>Desulfovibrionales</taxon>
        <taxon>Desulfovibrionaceae</taxon>
        <taxon>Megalodesulfovibrio</taxon>
    </lineage>
</organism>
<keyword evidence="2" id="KW-1185">Reference proteome</keyword>
<protein>
    <submittedName>
        <fullName evidence="1">Uncharacterized protein</fullName>
    </submittedName>
</protein>
<dbReference type="RefSeq" id="WP_021760433.1">
    <property type="nucleotide sequence ID" value="NC_022444.1"/>
</dbReference>
<evidence type="ECO:0000313" key="1">
    <source>
        <dbReference type="EMBL" id="AGW13562.1"/>
    </source>
</evidence>
<sequence length="147" mass="16406">MLKWAAKKLGVGVVEVHLDDLAEYIELLARAGDEERRLIAAEALALRQALEAQGIAVGAPIDYIRRKPAMLTRLEDYVEDMARKDRIKSLGMAAWMHTLRAARHVVDGQRAEIFRELTLKMWRELGKGLAADTAVGLFPLDFNPANA</sequence>
<evidence type="ECO:0000313" key="2">
    <source>
        <dbReference type="Proteomes" id="UP000016587"/>
    </source>
</evidence>
<gene>
    <name evidence="1" type="ORF">DGI_1750</name>
</gene>
<name>T2GCF0_MEGG1</name>
<dbReference type="EMBL" id="CP006585">
    <property type="protein sequence ID" value="AGW13562.1"/>
    <property type="molecule type" value="Genomic_DNA"/>
</dbReference>
<dbReference type="Proteomes" id="UP000016587">
    <property type="component" value="Chromosome"/>
</dbReference>
<reference evidence="1 2" key="1">
    <citation type="journal article" date="2013" name="J. Bacteriol.">
        <title>Roles of HynAB and Ech, the only two hydrogenases found in the model sulfate reducer Desulfovibrio gigas.</title>
        <authorList>
            <person name="Morais-Silva F.O."/>
            <person name="Santos C.I."/>
            <person name="Rodrigues R."/>
            <person name="Pereira I.A."/>
            <person name="Rodrigues-Pousada C."/>
        </authorList>
    </citation>
    <scope>NUCLEOTIDE SEQUENCE [LARGE SCALE GENOMIC DNA]</scope>
    <source>
        <strain evidence="2">ATCC 19364 / DSM 1382 / NCIMB 9332 / VKM B-1759</strain>
    </source>
</reference>
<dbReference type="OrthoDB" id="8481045at2"/>
<dbReference type="HOGENOM" id="CLU_1765060_0_0_7"/>
<dbReference type="STRING" id="1121448.DGI_1750"/>
<dbReference type="PATRIC" id="fig|1121448.10.peg.1733"/>
<reference evidence="2" key="2">
    <citation type="submission" date="2013-07" db="EMBL/GenBank/DDBJ databases">
        <authorList>
            <person name="Morais-Silva F.O."/>
            <person name="Rezende A.M."/>
            <person name="Pimentel C."/>
            <person name="Resende D.M."/>
            <person name="Santos C.I."/>
            <person name="Clemente C."/>
            <person name="de Oliveira L.M."/>
            <person name="da Silva S.M."/>
            <person name="Costa D.A."/>
            <person name="Varela-Raposo A."/>
            <person name="Horacio E.C.A."/>
            <person name="Matos M."/>
            <person name="Flores O."/>
            <person name="Ruiz J.C."/>
            <person name="Rodrigues-Pousada C."/>
        </authorList>
    </citation>
    <scope>NUCLEOTIDE SEQUENCE [LARGE SCALE GENOMIC DNA]</scope>
    <source>
        <strain evidence="2">ATCC 19364 / DSM 1382 / NCIMB 9332 / VKM B-1759</strain>
    </source>
</reference>